<dbReference type="SUPFAM" id="SSF46609">
    <property type="entry name" value="Fe,Mn superoxide dismutase (SOD), N-terminal domain"/>
    <property type="match status" value="1"/>
</dbReference>
<feature type="binding site" evidence="5">
    <location>
        <position position="157"/>
    </location>
    <ligand>
        <name>Mn(2+)</name>
        <dbReference type="ChEBI" id="CHEBI:29035"/>
    </ligand>
</feature>
<feature type="binding site" evidence="5">
    <location>
        <position position="76"/>
    </location>
    <ligand>
        <name>Mn(2+)</name>
        <dbReference type="ChEBI" id="CHEBI:29035"/>
    </ligand>
</feature>
<dbReference type="RefSeq" id="WP_211142202.1">
    <property type="nucleotide sequence ID" value="NZ_JAEEGB010000008.1"/>
</dbReference>
<dbReference type="GO" id="GO:0046872">
    <property type="term" value="F:metal ion binding"/>
    <property type="evidence" value="ECO:0007669"/>
    <property type="project" value="UniProtKB-KW"/>
</dbReference>
<evidence type="ECO:0000256" key="1">
    <source>
        <dbReference type="ARBA" id="ARBA00008714"/>
    </source>
</evidence>
<evidence type="ECO:0000313" key="7">
    <source>
        <dbReference type="EMBL" id="MBI6872698.1"/>
    </source>
</evidence>
<feature type="binding site" evidence="5">
    <location>
        <position position="161"/>
    </location>
    <ligand>
        <name>Mn(2+)</name>
        <dbReference type="ChEBI" id="CHEBI:29035"/>
    </ligand>
</feature>
<name>A0A934M4K8_9CLOT</name>
<dbReference type="Proteomes" id="UP000622687">
    <property type="component" value="Unassembled WGS sequence"/>
</dbReference>
<accession>A0A934M4K8</accession>
<dbReference type="EMBL" id="JAEEGB010000008">
    <property type="protein sequence ID" value="MBI6872698.1"/>
    <property type="molecule type" value="Genomic_DNA"/>
</dbReference>
<dbReference type="PANTHER" id="PTHR11404">
    <property type="entry name" value="SUPEROXIDE DISMUTASE 2"/>
    <property type="match status" value="1"/>
</dbReference>
<dbReference type="InterPro" id="IPR019832">
    <property type="entry name" value="Mn/Fe_SOD_C"/>
</dbReference>
<evidence type="ECO:0000256" key="5">
    <source>
        <dbReference type="PIRSR" id="PIRSR000349-1"/>
    </source>
</evidence>
<evidence type="ECO:0000256" key="4">
    <source>
        <dbReference type="ARBA" id="ARBA00023002"/>
    </source>
</evidence>
<comment type="similarity">
    <text evidence="1">Belongs to the iron/manganese superoxide dismutase family.</text>
</comment>
<dbReference type="InterPro" id="IPR050265">
    <property type="entry name" value="Fe/Mn_Superoxide_Dismutase"/>
</dbReference>
<evidence type="ECO:0000256" key="2">
    <source>
        <dbReference type="ARBA" id="ARBA00012682"/>
    </source>
</evidence>
<evidence type="ECO:0000313" key="8">
    <source>
        <dbReference type="Proteomes" id="UP000622687"/>
    </source>
</evidence>
<evidence type="ECO:0000259" key="6">
    <source>
        <dbReference type="Pfam" id="PF02777"/>
    </source>
</evidence>
<proteinExistence type="inferred from homology"/>
<sequence>MFKLTPKEYDFSSVQGITLKQLQQHYKLYEGYVSKINEIWNIPNDAKEFKDSNTTYSKMRSLKLGETFALNGVKLHQLYFQNMTGGFNNPTGEIIKLIKRDFNSCENFLQYFKNVGLAVRGWAILAIDPLDNRLHVFGSDAHDVGAVWDSYPLLVMDVYEHAYFMDFGTDRSKYIDTFIKSINWRIVNGRLQKYDMIKSAVDSVRHVENPSIYPMWTIKDDED</sequence>
<dbReference type="EC" id="1.15.1.1" evidence="2"/>
<dbReference type="InterPro" id="IPR036324">
    <property type="entry name" value="Mn/Fe_SOD_N_sf"/>
</dbReference>
<dbReference type="SUPFAM" id="SSF54719">
    <property type="entry name" value="Fe,Mn superoxide dismutase (SOD), C-terminal domain"/>
    <property type="match status" value="1"/>
</dbReference>
<dbReference type="InterPro" id="IPR036314">
    <property type="entry name" value="SOD_C_sf"/>
</dbReference>
<feature type="binding site" evidence="5">
    <location>
        <position position="25"/>
    </location>
    <ligand>
        <name>Mn(2+)</name>
        <dbReference type="ChEBI" id="CHEBI:29035"/>
    </ligand>
</feature>
<evidence type="ECO:0000256" key="3">
    <source>
        <dbReference type="ARBA" id="ARBA00022723"/>
    </source>
</evidence>
<dbReference type="Gene3D" id="3.55.40.20">
    <property type="entry name" value="Iron/manganese superoxide dismutase, C-terminal domain"/>
    <property type="match status" value="1"/>
</dbReference>
<gene>
    <name evidence="7" type="ORF">I6U51_08230</name>
</gene>
<dbReference type="PANTHER" id="PTHR11404:SF6">
    <property type="entry name" value="SUPEROXIDE DISMUTASE [MN], MITOCHONDRIAL"/>
    <property type="match status" value="1"/>
</dbReference>
<feature type="domain" description="Manganese/iron superoxide dismutase C-terminal" evidence="6">
    <location>
        <begin position="90"/>
        <end position="189"/>
    </location>
</feature>
<protein>
    <recommendedName>
        <fullName evidence="2">superoxide dismutase</fullName>
        <ecNumber evidence="2">1.15.1.1</ecNumber>
    </recommendedName>
</protein>
<dbReference type="PIRSF" id="PIRSF000349">
    <property type="entry name" value="SODismutase"/>
    <property type="match status" value="1"/>
</dbReference>
<dbReference type="AlphaFoldDB" id="A0A934M4K8"/>
<keyword evidence="4" id="KW-0560">Oxidoreductase</keyword>
<keyword evidence="8" id="KW-1185">Reference proteome</keyword>
<comment type="caution">
    <text evidence="7">The sequence shown here is derived from an EMBL/GenBank/DDBJ whole genome shotgun (WGS) entry which is preliminary data.</text>
</comment>
<organism evidence="7 8">
    <name type="scientific">Clostridium aciditolerans</name>
    <dbReference type="NCBI Taxonomy" id="339861"/>
    <lineage>
        <taxon>Bacteria</taxon>
        <taxon>Bacillati</taxon>
        <taxon>Bacillota</taxon>
        <taxon>Clostridia</taxon>
        <taxon>Eubacteriales</taxon>
        <taxon>Clostridiaceae</taxon>
        <taxon>Clostridium</taxon>
    </lineage>
</organism>
<dbReference type="GO" id="GO:0004784">
    <property type="term" value="F:superoxide dismutase activity"/>
    <property type="evidence" value="ECO:0007669"/>
    <property type="project" value="UniProtKB-EC"/>
</dbReference>
<dbReference type="InterPro" id="IPR001189">
    <property type="entry name" value="Mn/Fe_SOD"/>
</dbReference>
<reference evidence="7" key="1">
    <citation type="submission" date="2020-12" db="EMBL/GenBank/DDBJ databases">
        <title>Clostridium thailandense sp. nov., a novel acetogenic bacterium isolated from peat land soil in Thailand.</title>
        <authorList>
            <person name="Chaikitkaew S."/>
            <person name="Birkeland N.K."/>
        </authorList>
    </citation>
    <scope>NUCLEOTIDE SEQUENCE</scope>
    <source>
        <strain evidence="7">DSM 17425</strain>
    </source>
</reference>
<dbReference type="Pfam" id="PF02777">
    <property type="entry name" value="Sod_Fe_C"/>
    <property type="match status" value="1"/>
</dbReference>
<keyword evidence="3 5" id="KW-0479">Metal-binding</keyword>